<dbReference type="InterPro" id="IPR025406">
    <property type="entry name" value="DUF4132"/>
</dbReference>
<dbReference type="InterPro" id="IPR016024">
    <property type="entry name" value="ARM-type_fold"/>
</dbReference>
<dbReference type="EMBL" id="FTMI01000005">
    <property type="protein sequence ID" value="SIQ54261.1"/>
    <property type="molecule type" value="Genomic_DNA"/>
</dbReference>
<dbReference type="Pfam" id="PF13646">
    <property type="entry name" value="HEAT_2"/>
    <property type="match status" value="1"/>
</dbReference>
<dbReference type="SUPFAM" id="SSF48371">
    <property type="entry name" value="ARM repeat"/>
    <property type="match status" value="1"/>
</dbReference>
<protein>
    <submittedName>
        <fullName evidence="3">PBS lyase HEAT-like repeat-containing protein</fullName>
    </submittedName>
</protein>
<evidence type="ECO:0000313" key="3">
    <source>
        <dbReference type="EMBL" id="SIQ54261.1"/>
    </source>
</evidence>
<dbReference type="SMART" id="SM00567">
    <property type="entry name" value="EZ_HEAT"/>
    <property type="match status" value="1"/>
</dbReference>
<keyword evidence="4" id="KW-1185">Reference proteome</keyword>
<dbReference type="Pfam" id="PF13569">
    <property type="entry name" value="DUF4132"/>
    <property type="match status" value="1"/>
</dbReference>
<proteinExistence type="predicted"/>
<dbReference type="RefSeq" id="WP_076405497.1">
    <property type="nucleotide sequence ID" value="NZ_FTMI01000005.1"/>
</dbReference>
<feature type="compositionally biased region" description="Basic and acidic residues" evidence="1">
    <location>
        <begin position="1"/>
        <end position="14"/>
    </location>
</feature>
<dbReference type="InterPro" id="IPR011989">
    <property type="entry name" value="ARM-like"/>
</dbReference>
<feature type="region of interest" description="Disordered" evidence="1">
    <location>
        <begin position="1"/>
        <end position="21"/>
    </location>
</feature>
<feature type="domain" description="DUF4132" evidence="2">
    <location>
        <begin position="966"/>
        <end position="1146"/>
    </location>
</feature>
<sequence>MLEKVKGLFRRDEGQTGGDRPSARLVDALKVLAVASPELAERAVAYVHRGEGPEVLLELEALRGGDVEALLGRPGQSGVYSWTTPAQDDRLKAAVPGWTSAKAVTARSNLYTLSDSVTVPELVRLGRVLSAVSSEVDRERASDPRWLTTLVNDMSRRANERRHGQKGKGAPDRWTPDLLVALAVEGGVPEADAPAVVLRELFERPASAGWASRHLGPALLGDPAREFVVAHLDIATRVLPGVSAAGRGELVALVAADPAATETFAPLLAVLAADTSKAVREAAVAALVPLPPARQRELLAPLLTSLPASRLGAVVTRLAQVDGGLAALEEAAERSTGARATLLRDTVERARVLEAAQEDEPELDVPPFEPLPETVLGDEFVRAARAAIDTALERARADQAAHAGKKDDDGWPRWRRLTVEQDLKELPGITDDDLRVFAAFLSGTSTRRPGGVVMRRLSAPGVFSRLPGITLLHRLRLQGNEGRGRSERFGWYRLHEGDLLDVDLRVLDEALQRVGRDDAGALVDELYFSTWWATDTVTPEHAWPYYAGHLDRLAAALDDRERTYGSAKPARALAVLAQLPQVPRRFLPRLTELALGEGRTYRATAQAALSTHPGVRGLAEQGLGSGRSEVRRSAAEWLARLGDVDAVPALRAALDKERSEVVRAALLTALEALGEDISADLAPEALLAEATKGLRAKKPVSMAWFDLDALPAARWAADGSPVDPTVLRWWVVLAVKLKDPSGAGLLERYLSLLQEEDRARLGSHVLAAWVAQDTRNPSPQESDAYATAGAQLRYDQYQAWAKRSPEHYSVEASKSLEDHHRDLYREHQATYVGSAVKDKGLLALTVAMPGAELAATFQRYAKAHVGRRSQTEALVHALAANGQPAAIQELLAVSRRFRQATVQETAQRLAGELAERRGWTADQLADRTVQTAGFEDDGLLHLDLGSREYVGRITPAFTLELTSDAGKVVKALPAPRAQDDPELVAAAKKQLTASRKELKAVVALQTQRLYEAMCVGRTWTASEWQEYLLGHPVMSRLVERLVWVENPGTEGARPFRPDGGALVDADDEDVELGAESTVGLAHAVLLGPEATAAWTAHLADYEVAPLFAQLDVTTPDVPAGATAIDDHKGWFSDSFSIRGRATKRGYSRSQAEDAGWFSAYTKAFTSAGIVVQIEFTGSFVPEENIPAAVTALTFERTGRGSGRGTARIADLPPVLVAEAYRDYVAVAEAGSFDPGWERKSQW</sequence>
<evidence type="ECO:0000256" key="1">
    <source>
        <dbReference type="SAM" id="MobiDB-lite"/>
    </source>
</evidence>
<evidence type="ECO:0000313" key="4">
    <source>
        <dbReference type="Proteomes" id="UP000186235"/>
    </source>
</evidence>
<dbReference type="AlphaFoldDB" id="A0A1N6TLV1"/>
<gene>
    <name evidence="3" type="ORF">SAMN05518682_2806</name>
</gene>
<name>A0A1N6TLV1_9MICO</name>
<dbReference type="Gene3D" id="1.25.10.10">
    <property type="entry name" value="Leucine-rich Repeat Variant"/>
    <property type="match status" value="1"/>
</dbReference>
<reference evidence="4" key="1">
    <citation type="submission" date="2017-01" db="EMBL/GenBank/DDBJ databases">
        <authorList>
            <person name="Varghese N."/>
            <person name="Submissions S."/>
        </authorList>
    </citation>
    <scope>NUCLEOTIDE SEQUENCE [LARGE SCALE GENOMIC DNA]</scope>
    <source>
        <strain evidence="4">3bp</strain>
    </source>
</reference>
<dbReference type="Proteomes" id="UP000186235">
    <property type="component" value="Unassembled WGS sequence"/>
</dbReference>
<keyword evidence="3" id="KW-0456">Lyase</keyword>
<organism evidence="3 4">
    <name type="scientific">Cellulosimicrobium aquatile</name>
    <dbReference type="NCBI Taxonomy" id="1612203"/>
    <lineage>
        <taxon>Bacteria</taxon>
        <taxon>Bacillati</taxon>
        <taxon>Actinomycetota</taxon>
        <taxon>Actinomycetes</taxon>
        <taxon>Micrococcales</taxon>
        <taxon>Promicromonosporaceae</taxon>
        <taxon>Cellulosimicrobium</taxon>
    </lineage>
</organism>
<accession>A0A1N6TLV1</accession>
<evidence type="ECO:0000259" key="2">
    <source>
        <dbReference type="Pfam" id="PF13569"/>
    </source>
</evidence>
<dbReference type="InterPro" id="IPR004155">
    <property type="entry name" value="PBS_lyase_HEAT"/>
</dbReference>
<dbReference type="GO" id="GO:0016829">
    <property type="term" value="F:lyase activity"/>
    <property type="evidence" value="ECO:0007669"/>
    <property type="project" value="UniProtKB-KW"/>
</dbReference>